<dbReference type="PROSITE" id="PS51688">
    <property type="entry name" value="ICA"/>
    <property type="match status" value="1"/>
</dbReference>
<evidence type="ECO:0000259" key="3">
    <source>
        <dbReference type="PROSITE" id="PS51688"/>
    </source>
</evidence>
<feature type="coiled-coil region" evidence="1">
    <location>
        <begin position="115"/>
        <end position="142"/>
    </location>
</feature>
<dbReference type="InterPro" id="IPR030392">
    <property type="entry name" value="S74_ICA"/>
</dbReference>
<dbReference type="AlphaFoldDB" id="A0A4R6SVH2"/>
<keyword evidence="1" id="KW-0175">Coiled coil</keyword>
<dbReference type="Proteomes" id="UP000295620">
    <property type="component" value="Unassembled WGS sequence"/>
</dbReference>
<evidence type="ECO:0000256" key="1">
    <source>
        <dbReference type="SAM" id="Coils"/>
    </source>
</evidence>
<feature type="chain" id="PRO_5020250566" evidence="2">
    <location>
        <begin position="25"/>
        <end position="144"/>
    </location>
</feature>
<accession>A0A4R6SVH2</accession>
<keyword evidence="5" id="KW-1185">Reference proteome</keyword>
<protein>
    <submittedName>
        <fullName evidence="4">Endosialidase-like protein</fullName>
    </submittedName>
</protein>
<evidence type="ECO:0000313" key="5">
    <source>
        <dbReference type="Proteomes" id="UP000295620"/>
    </source>
</evidence>
<name>A0A4R6SVH2_9SPHI</name>
<dbReference type="Pfam" id="PF13884">
    <property type="entry name" value="Peptidase_S74"/>
    <property type="match status" value="1"/>
</dbReference>
<evidence type="ECO:0000256" key="2">
    <source>
        <dbReference type="SAM" id="SignalP"/>
    </source>
</evidence>
<comment type="caution">
    <text evidence="4">The sequence shown here is derived from an EMBL/GenBank/DDBJ whole genome shotgun (WGS) entry which is preliminary data.</text>
</comment>
<feature type="signal peptide" evidence="2">
    <location>
        <begin position="1"/>
        <end position="24"/>
    </location>
</feature>
<dbReference type="EMBL" id="SNYC01000005">
    <property type="protein sequence ID" value="TDQ08760.1"/>
    <property type="molecule type" value="Genomic_DNA"/>
</dbReference>
<organism evidence="4 5">
    <name type="scientific">Pedobacter metabolipauper</name>
    <dbReference type="NCBI Taxonomy" id="425513"/>
    <lineage>
        <taxon>Bacteria</taxon>
        <taxon>Pseudomonadati</taxon>
        <taxon>Bacteroidota</taxon>
        <taxon>Sphingobacteriia</taxon>
        <taxon>Sphingobacteriales</taxon>
        <taxon>Sphingobacteriaceae</taxon>
        <taxon>Pedobacter</taxon>
    </lineage>
</organism>
<reference evidence="4 5" key="1">
    <citation type="submission" date="2019-03" db="EMBL/GenBank/DDBJ databases">
        <title>Genomic Encyclopedia of Archaeal and Bacterial Type Strains, Phase II (KMG-II): from individual species to whole genera.</title>
        <authorList>
            <person name="Goeker M."/>
        </authorList>
    </citation>
    <scope>NUCLEOTIDE SEQUENCE [LARGE SCALE GENOMIC DNA]</scope>
    <source>
        <strain evidence="4 5">DSM 19035</strain>
    </source>
</reference>
<feature type="domain" description="Peptidase S74" evidence="3">
    <location>
        <begin position="21"/>
        <end position="136"/>
    </location>
</feature>
<dbReference type="OrthoDB" id="839742at2"/>
<dbReference type="RefSeq" id="WP_133577105.1">
    <property type="nucleotide sequence ID" value="NZ_SNYC01000005.1"/>
</dbReference>
<gene>
    <name evidence="4" type="ORF">ATK78_3278</name>
</gene>
<keyword evidence="2" id="KW-0732">Signal</keyword>
<evidence type="ECO:0000313" key="4">
    <source>
        <dbReference type="EMBL" id="TDQ08760.1"/>
    </source>
</evidence>
<sequence length="144" mass="16211">MNHLVSKSLGTGFLISLFALSANAQKIEEQQLKQQVNKVPNAVQRLNSLKPITFKYDTQTFKHLKLPATLQYGFLSPDVKSVFPELVYEASRFYDGGKNESKIAKYDAVETESLIPVLVAAIQEQQEAIEQLKKEVQLLKTQAK</sequence>
<proteinExistence type="predicted"/>